<accession>A0A6J5YDQ2</accession>
<evidence type="ECO:0000313" key="2">
    <source>
        <dbReference type="EMBL" id="CAB4952562.1"/>
    </source>
</evidence>
<gene>
    <name evidence="1" type="ORF">UFOPK1392_02045</name>
    <name evidence="2" type="ORF">UFOPK3733_01964</name>
</gene>
<sequence>MRIRALSVFEHVVYHCWVVDPTDPERPKLEVDALLREGDADNGPLLLSVADYITMVGGLENARVCLDRFRSDGRIVDHLGVAHLSFPLWTPVAEDPEPT</sequence>
<protein>
    <submittedName>
        <fullName evidence="1">Unannotated protein</fullName>
    </submittedName>
</protein>
<evidence type="ECO:0000313" key="1">
    <source>
        <dbReference type="EMBL" id="CAB4324280.1"/>
    </source>
</evidence>
<proteinExistence type="predicted"/>
<dbReference type="EMBL" id="CAEMXZ010000125">
    <property type="protein sequence ID" value="CAB4324280.1"/>
    <property type="molecule type" value="Genomic_DNA"/>
</dbReference>
<name>A0A6J5YDQ2_9ZZZZ</name>
<dbReference type="EMBL" id="CAFBNC010000137">
    <property type="protein sequence ID" value="CAB4952562.1"/>
    <property type="molecule type" value="Genomic_DNA"/>
</dbReference>
<dbReference type="AlphaFoldDB" id="A0A6J5YDQ2"/>
<reference evidence="1" key="1">
    <citation type="submission" date="2020-05" db="EMBL/GenBank/DDBJ databases">
        <authorList>
            <person name="Chiriac C."/>
            <person name="Salcher M."/>
            <person name="Ghai R."/>
            <person name="Kavagutti S V."/>
        </authorList>
    </citation>
    <scope>NUCLEOTIDE SEQUENCE</scope>
</reference>
<organism evidence="1">
    <name type="scientific">freshwater metagenome</name>
    <dbReference type="NCBI Taxonomy" id="449393"/>
    <lineage>
        <taxon>unclassified sequences</taxon>
        <taxon>metagenomes</taxon>
        <taxon>ecological metagenomes</taxon>
    </lineage>
</organism>